<feature type="transmembrane region" description="Helical" evidence="1">
    <location>
        <begin position="65"/>
        <end position="86"/>
    </location>
</feature>
<feature type="transmembrane region" description="Helical" evidence="1">
    <location>
        <begin position="6"/>
        <end position="25"/>
    </location>
</feature>
<organism evidence="2 3">
    <name type="scientific">Gimesia aquarii</name>
    <dbReference type="NCBI Taxonomy" id="2527964"/>
    <lineage>
        <taxon>Bacteria</taxon>
        <taxon>Pseudomonadati</taxon>
        <taxon>Planctomycetota</taxon>
        <taxon>Planctomycetia</taxon>
        <taxon>Planctomycetales</taxon>
        <taxon>Planctomycetaceae</taxon>
        <taxon>Gimesia</taxon>
    </lineage>
</organism>
<evidence type="ECO:0000313" key="2">
    <source>
        <dbReference type="EMBL" id="QDT98203.1"/>
    </source>
</evidence>
<dbReference type="Proteomes" id="UP000318704">
    <property type="component" value="Chromosome"/>
</dbReference>
<feature type="transmembrane region" description="Helical" evidence="1">
    <location>
        <begin position="102"/>
        <end position="124"/>
    </location>
</feature>
<accession>A0A517VYY1</accession>
<proteinExistence type="predicted"/>
<protein>
    <submittedName>
        <fullName evidence="2">Uncharacterized protein</fullName>
    </submittedName>
</protein>
<name>A0A517VYY1_9PLAN</name>
<feature type="transmembrane region" description="Helical" evidence="1">
    <location>
        <begin position="144"/>
        <end position="170"/>
    </location>
</feature>
<keyword evidence="1" id="KW-0812">Transmembrane</keyword>
<keyword evidence="1" id="KW-0472">Membrane</keyword>
<reference evidence="2 3" key="1">
    <citation type="submission" date="2019-03" db="EMBL/GenBank/DDBJ databases">
        <title>Deep-cultivation of Planctomycetes and their phenomic and genomic characterization uncovers novel biology.</title>
        <authorList>
            <person name="Wiegand S."/>
            <person name="Jogler M."/>
            <person name="Boedeker C."/>
            <person name="Pinto D."/>
            <person name="Vollmers J."/>
            <person name="Rivas-Marin E."/>
            <person name="Kohn T."/>
            <person name="Peeters S.H."/>
            <person name="Heuer A."/>
            <person name="Rast P."/>
            <person name="Oberbeckmann S."/>
            <person name="Bunk B."/>
            <person name="Jeske O."/>
            <person name="Meyerdierks A."/>
            <person name="Storesund J.E."/>
            <person name="Kallscheuer N."/>
            <person name="Luecker S."/>
            <person name="Lage O.M."/>
            <person name="Pohl T."/>
            <person name="Merkel B.J."/>
            <person name="Hornburger P."/>
            <person name="Mueller R.-W."/>
            <person name="Bruemmer F."/>
            <person name="Labrenz M."/>
            <person name="Spormann A.M."/>
            <person name="Op den Camp H."/>
            <person name="Overmann J."/>
            <person name="Amann R."/>
            <person name="Jetten M.S.M."/>
            <person name="Mascher T."/>
            <person name="Medema M.H."/>
            <person name="Devos D.P."/>
            <person name="Kaster A.-K."/>
            <person name="Ovreas L."/>
            <person name="Rohde M."/>
            <person name="Galperin M.Y."/>
            <person name="Jogler C."/>
        </authorList>
    </citation>
    <scope>NUCLEOTIDE SEQUENCE [LARGE SCALE GENOMIC DNA]</scope>
    <source>
        <strain evidence="2 3">V144</strain>
    </source>
</reference>
<evidence type="ECO:0000256" key="1">
    <source>
        <dbReference type="SAM" id="Phobius"/>
    </source>
</evidence>
<gene>
    <name evidence="2" type="ORF">V144x_36890</name>
</gene>
<keyword evidence="1" id="KW-1133">Transmembrane helix</keyword>
<dbReference type="AlphaFoldDB" id="A0A517VYY1"/>
<dbReference type="RefSeq" id="WP_144986667.1">
    <property type="nucleotide sequence ID" value="NZ_CP037920.1"/>
</dbReference>
<dbReference type="EMBL" id="CP037920">
    <property type="protein sequence ID" value="QDT98203.1"/>
    <property type="molecule type" value="Genomic_DNA"/>
</dbReference>
<evidence type="ECO:0000313" key="3">
    <source>
        <dbReference type="Proteomes" id="UP000318704"/>
    </source>
</evidence>
<feature type="transmembrane region" description="Helical" evidence="1">
    <location>
        <begin position="37"/>
        <end position="59"/>
    </location>
</feature>
<sequence length="187" mass="20852">MEVATYLLFAIGCLGATDIAFYHSFAHGIRSHPDSRLELIVHSLRGPTYALLFLVVPNAALHGMYFWGLIAVFVFDVAISIVDFALERESRRFFGGLPSGEYVLHIILAMLFGAFVTAVCYGVGDWRNLPTHIKYEPASVPDLLRLVMAVMAVFVLFSGIQDGIAAYRLWGQPLRGKKRFPESDRGR</sequence>
<dbReference type="KEGG" id="gaw:V144x_36890"/>